<dbReference type="InterPro" id="IPR003646">
    <property type="entry name" value="SH3-like_bac-type"/>
</dbReference>
<feature type="transmembrane region" description="Helical" evidence="3">
    <location>
        <begin position="7"/>
        <end position="24"/>
    </location>
</feature>
<dbReference type="PANTHER" id="PTHR33392">
    <property type="entry name" value="POLYISOPRENYL-TEICHOIC ACID--PEPTIDOGLYCAN TEICHOIC ACID TRANSFERASE TAGU"/>
    <property type="match status" value="1"/>
</dbReference>
<feature type="compositionally biased region" description="Low complexity" evidence="2">
    <location>
        <begin position="320"/>
        <end position="341"/>
    </location>
</feature>
<comment type="caution">
    <text evidence="5">The sequence shown here is derived from an EMBL/GenBank/DDBJ whole genome shotgun (WGS) entry which is preliminary data.</text>
</comment>
<evidence type="ECO:0000313" key="5">
    <source>
        <dbReference type="EMBL" id="MCX7569988.1"/>
    </source>
</evidence>
<evidence type="ECO:0000256" key="2">
    <source>
        <dbReference type="SAM" id="MobiDB-lite"/>
    </source>
</evidence>
<dbReference type="PROSITE" id="PS51781">
    <property type="entry name" value="SH3B"/>
    <property type="match status" value="1"/>
</dbReference>
<keyword evidence="3" id="KW-1133">Transmembrane helix</keyword>
<evidence type="ECO:0000256" key="1">
    <source>
        <dbReference type="ARBA" id="ARBA00006068"/>
    </source>
</evidence>
<dbReference type="EMBL" id="JAPMLT010000003">
    <property type="protein sequence ID" value="MCX7569988.1"/>
    <property type="molecule type" value="Genomic_DNA"/>
</dbReference>
<dbReference type="Gene3D" id="2.30.30.40">
    <property type="entry name" value="SH3 Domains"/>
    <property type="match status" value="1"/>
</dbReference>
<sequence>MKKWLRVFSFVLVVVGLFAGYYVYSMFSFLGSVNANKPFSNGENLLTTAKWEGTEQVNILIMGVDSRNKDEKPRSDTMLLASIDPVSKQIALFSIMRDTYVNIPDHGQHKINAAFANGGPELLIDTVQQFLKTEIHYYVATDFVGFAKIVDAIGGIDVNVQEDMIHADDGVNDINLRAGQQHLSGYQALQYVRYRGGVRADFDRTERQREMVKLVVNEMKTPSQLIKLPTILKEVKPYVQTNLGGDDLFKLAALGLKLDTANMKTEQLPQDDALSETTNMYGEAILWPDIEATRSFFHETVQGGASTDTADAGTAGGGSRQTTTQPQESSQPQTPAAQSGPVVTVSGEYVNLRTKPTTDSAVIGKVYEGQDLTLIEKLDGWYYIKTPDGMYGYVSASLVTE</sequence>
<feature type="region of interest" description="Disordered" evidence="2">
    <location>
        <begin position="303"/>
        <end position="341"/>
    </location>
</feature>
<keyword evidence="6" id="KW-1185">Reference proteome</keyword>
<dbReference type="PANTHER" id="PTHR33392:SF6">
    <property type="entry name" value="POLYISOPRENYL-TEICHOIC ACID--PEPTIDOGLYCAN TEICHOIC ACID TRANSFERASE TAGU"/>
    <property type="match status" value="1"/>
</dbReference>
<proteinExistence type="inferred from homology"/>
<dbReference type="Gene3D" id="3.40.630.190">
    <property type="entry name" value="LCP protein"/>
    <property type="match status" value="1"/>
</dbReference>
<dbReference type="SMART" id="SM00287">
    <property type="entry name" value="SH3b"/>
    <property type="match status" value="1"/>
</dbReference>
<feature type="domain" description="SH3b" evidence="4">
    <location>
        <begin position="340"/>
        <end position="401"/>
    </location>
</feature>
<evidence type="ECO:0000256" key="3">
    <source>
        <dbReference type="SAM" id="Phobius"/>
    </source>
</evidence>
<name>A0ABT3WZA2_9BACL</name>
<keyword evidence="3" id="KW-0472">Membrane</keyword>
<gene>
    <name evidence="5" type="ORF">OS242_08420</name>
</gene>
<dbReference type="Pfam" id="PF03816">
    <property type="entry name" value="LytR_cpsA_psr"/>
    <property type="match status" value="1"/>
</dbReference>
<dbReference type="Pfam" id="PF08239">
    <property type="entry name" value="SH3_3"/>
    <property type="match status" value="1"/>
</dbReference>
<dbReference type="RefSeq" id="WP_267151236.1">
    <property type="nucleotide sequence ID" value="NZ_JAPMLT010000003.1"/>
</dbReference>
<dbReference type="NCBIfam" id="TIGR00350">
    <property type="entry name" value="lytR_cpsA_psr"/>
    <property type="match status" value="1"/>
</dbReference>
<reference evidence="5 6" key="1">
    <citation type="submission" date="2022-11" db="EMBL/GenBank/DDBJ databases">
        <title>Study of microbial diversity in lake waters.</title>
        <authorList>
            <person name="Zhang J."/>
        </authorList>
    </citation>
    <scope>NUCLEOTIDE SEQUENCE [LARGE SCALE GENOMIC DNA]</scope>
    <source>
        <strain evidence="5 6">DT12</strain>
    </source>
</reference>
<dbReference type="InterPro" id="IPR050922">
    <property type="entry name" value="LytR/CpsA/Psr_CW_biosynth"/>
</dbReference>
<dbReference type="InterPro" id="IPR004474">
    <property type="entry name" value="LytR_CpsA_psr"/>
</dbReference>
<comment type="similarity">
    <text evidence="1">Belongs to the LytR/CpsA/Psr (LCP) family.</text>
</comment>
<keyword evidence="3" id="KW-0812">Transmembrane</keyword>
<feature type="compositionally biased region" description="Low complexity" evidence="2">
    <location>
        <begin position="303"/>
        <end position="313"/>
    </location>
</feature>
<protein>
    <submittedName>
        <fullName evidence="5">LCP family protein</fullName>
    </submittedName>
</protein>
<evidence type="ECO:0000259" key="4">
    <source>
        <dbReference type="PROSITE" id="PS51781"/>
    </source>
</evidence>
<accession>A0ABT3WZA2</accession>
<evidence type="ECO:0000313" key="6">
    <source>
        <dbReference type="Proteomes" id="UP001208017"/>
    </source>
</evidence>
<organism evidence="5 6">
    <name type="scientific">Tumebacillus lacus</name>
    <dbReference type="NCBI Taxonomy" id="2995335"/>
    <lineage>
        <taxon>Bacteria</taxon>
        <taxon>Bacillati</taxon>
        <taxon>Bacillota</taxon>
        <taxon>Bacilli</taxon>
        <taxon>Bacillales</taxon>
        <taxon>Alicyclobacillaceae</taxon>
        <taxon>Tumebacillus</taxon>
    </lineage>
</organism>
<dbReference type="Proteomes" id="UP001208017">
    <property type="component" value="Unassembled WGS sequence"/>
</dbReference>